<dbReference type="GO" id="GO:0008270">
    <property type="term" value="F:zinc ion binding"/>
    <property type="evidence" value="ECO:0007669"/>
    <property type="project" value="UniProtKB-KW"/>
</dbReference>
<gene>
    <name evidence="13" type="ORF">BXYJ_LOCUS9936</name>
</gene>
<dbReference type="SMART" id="SM00064">
    <property type="entry name" value="FYVE"/>
    <property type="match status" value="1"/>
</dbReference>
<protein>
    <recommendedName>
        <fullName evidence="2">Hepatocyte growth factor-regulated tyrosine kinase substrate</fullName>
    </recommendedName>
</protein>
<feature type="compositionally biased region" description="Low complexity" evidence="10">
    <location>
        <begin position="608"/>
        <end position="624"/>
    </location>
</feature>
<dbReference type="PROSITE" id="PS50330">
    <property type="entry name" value="UIM"/>
    <property type="match status" value="1"/>
</dbReference>
<keyword evidence="4" id="KW-0597">Phosphoprotein</keyword>
<dbReference type="InterPro" id="IPR017073">
    <property type="entry name" value="HGS/VPS27"/>
</dbReference>
<dbReference type="AlphaFoldDB" id="A0A1I7S539"/>
<organism evidence="14 16">
    <name type="scientific">Bursaphelenchus xylophilus</name>
    <name type="common">Pinewood nematode worm</name>
    <name type="synonym">Aphelenchoides xylophilus</name>
    <dbReference type="NCBI Taxonomy" id="6326"/>
    <lineage>
        <taxon>Eukaryota</taxon>
        <taxon>Metazoa</taxon>
        <taxon>Ecdysozoa</taxon>
        <taxon>Nematoda</taxon>
        <taxon>Chromadorea</taxon>
        <taxon>Rhabditida</taxon>
        <taxon>Tylenchina</taxon>
        <taxon>Tylenchomorpha</taxon>
        <taxon>Aphelenchoidea</taxon>
        <taxon>Aphelenchoididae</taxon>
        <taxon>Bursaphelenchus</taxon>
    </lineage>
</organism>
<feature type="domain" description="VHS" evidence="12">
    <location>
        <begin position="12"/>
        <end position="140"/>
    </location>
</feature>
<evidence type="ECO:0000256" key="10">
    <source>
        <dbReference type="SAM" id="MobiDB-lite"/>
    </source>
</evidence>
<dbReference type="CDD" id="cd15720">
    <property type="entry name" value="FYVE_Hrs"/>
    <property type="match status" value="1"/>
</dbReference>
<evidence type="ECO:0000256" key="7">
    <source>
        <dbReference type="ARBA" id="ARBA00022833"/>
    </source>
</evidence>
<reference evidence="16" key="1">
    <citation type="submission" date="2016-11" db="UniProtKB">
        <authorList>
            <consortium name="WormBaseParasite"/>
        </authorList>
    </citation>
    <scope>IDENTIFICATION</scope>
</reference>
<comment type="subcellular location">
    <subcellularLocation>
        <location evidence="1">Cytoplasm</location>
    </subcellularLocation>
</comment>
<evidence type="ECO:0000256" key="3">
    <source>
        <dbReference type="ARBA" id="ARBA00022490"/>
    </source>
</evidence>
<feature type="region of interest" description="Disordered" evidence="10">
    <location>
        <begin position="270"/>
        <end position="296"/>
    </location>
</feature>
<dbReference type="CDD" id="cd03569">
    <property type="entry name" value="VHS_Hrs"/>
    <property type="match status" value="1"/>
</dbReference>
<dbReference type="InterPro" id="IPR013083">
    <property type="entry name" value="Znf_RING/FYVE/PHD"/>
</dbReference>
<dbReference type="FunFam" id="3.30.40.10:FF:000028">
    <property type="entry name" value="Putative hepatocyte growth factor-regulated tyrosine kinase substrate"/>
    <property type="match status" value="1"/>
</dbReference>
<name>A0A1I7S539_BURXY</name>
<evidence type="ECO:0000259" key="12">
    <source>
        <dbReference type="PROSITE" id="PS50179"/>
    </source>
</evidence>
<dbReference type="GO" id="GO:0005769">
    <property type="term" value="C:early endosome"/>
    <property type="evidence" value="ECO:0007669"/>
    <property type="project" value="TreeGrafter"/>
</dbReference>
<dbReference type="Pfam" id="PF01363">
    <property type="entry name" value="FYVE"/>
    <property type="match status" value="1"/>
</dbReference>
<dbReference type="InterPro" id="IPR024641">
    <property type="entry name" value="HRS_helical"/>
</dbReference>
<dbReference type="Gene3D" id="1.20.5.1940">
    <property type="match status" value="1"/>
</dbReference>
<dbReference type="PROSITE" id="PS50178">
    <property type="entry name" value="ZF_FYVE"/>
    <property type="match status" value="1"/>
</dbReference>
<keyword evidence="3" id="KW-0963">Cytoplasm</keyword>
<evidence type="ECO:0000256" key="8">
    <source>
        <dbReference type="PROSITE-ProRule" id="PRU00091"/>
    </source>
</evidence>
<feature type="domain" description="FYVE-type" evidence="11">
    <location>
        <begin position="157"/>
        <end position="217"/>
    </location>
</feature>
<dbReference type="Gene3D" id="1.25.40.90">
    <property type="match status" value="1"/>
</dbReference>
<dbReference type="InterPro" id="IPR002014">
    <property type="entry name" value="VHS_dom"/>
</dbReference>
<evidence type="ECO:0000313" key="16">
    <source>
        <dbReference type="WBParaSite" id="BXY_0812400.1"/>
    </source>
</evidence>
<dbReference type="Pfam" id="PF00790">
    <property type="entry name" value="VHS"/>
    <property type="match status" value="1"/>
</dbReference>
<dbReference type="GO" id="GO:0043130">
    <property type="term" value="F:ubiquitin binding"/>
    <property type="evidence" value="ECO:0007669"/>
    <property type="project" value="InterPro"/>
</dbReference>
<dbReference type="GO" id="GO:0031623">
    <property type="term" value="P:receptor internalization"/>
    <property type="evidence" value="ECO:0007669"/>
    <property type="project" value="TreeGrafter"/>
</dbReference>
<proteinExistence type="predicted"/>
<keyword evidence="7" id="KW-0862">Zinc</keyword>
<evidence type="ECO:0000256" key="9">
    <source>
        <dbReference type="SAM" id="Coils"/>
    </source>
</evidence>
<dbReference type="GO" id="GO:0035091">
    <property type="term" value="F:phosphatidylinositol binding"/>
    <property type="evidence" value="ECO:0007669"/>
    <property type="project" value="InterPro"/>
</dbReference>
<dbReference type="OrthoDB" id="957735at2759"/>
<evidence type="ECO:0000256" key="1">
    <source>
        <dbReference type="ARBA" id="ARBA00004496"/>
    </source>
</evidence>
<evidence type="ECO:0000256" key="4">
    <source>
        <dbReference type="ARBA" id="ARBA00022553"/>
    </source>
</evidence>
<dbReference type="InterPro" id="IPR011011">
    <property type="entry name" value="Znf_FYVE_PHD"/>
</dbReference>
<feature type="compositionally biased region" description="Low complexity" evidence="10">
    <location>
        <begin position="662"/>
        <end position="703"/>
    </location>
</feature>
<feature type="region of interest" description="Disordered" evidence="10">
    <location>
        <begin position="538"/>
        <end position="783"/>
    </location>
</feature>
<feature type="coiled-coil region" evidence="9">
    <location>
        <begin position="459"/>
        <end position="509"/>
    </location>
</feature>
<dbReference type="InterPro" id="IPR000306">
    <property type="entry name" value="Znf_FYVE"/>
</dbReference>
<dbReference type="SMR" id="A0A1I7S539"/>
<dbReference type="InterPro" id="IPR017455">
    <property type="entry name" value="Znf_FYVE-rel"/>
</dbReference>
<dbReference type="EMBL" id="CAJFCV020000004">
    <property type="protein sequence ID" value="CAG9117673.1"/>
    <property type="molecule type" value="Genomic_DNA"/>
</dbReference>
<evidence type="ECO:0000259" key="11">
    <source>
        <dbReference type="PROSITE" id="PS50178"/>
    </source>
</evidence>
<evidence type="ECO:0000313" key="13">
    <source>
        <dbReference type="EMBL" id="CAD5227411.1"/>
    </source>
</evidence>
<dbReference type="EMBL" id="CAJFDI010000004">
    <property type="protein sequence ID" value="CAD5227411.1"/>
    <property type="molecule type" value="Genomic_DNA"/>
</dbReference>
<evidence type="ECO:0000256" key="2">
    <source>
        <dbReference type="ARBA" id="ARBA00015450"/>
    </source>
</evidence>
<dbReference type="SUPFAM" id="SSF57903">
    <property type="entry name" value="FYVE/PHD zinc finger"/>
    <property type="match status" value="1"/>
</dbReference>
<evidence type="ECO:0000313" key="15">
    <source>
        <dbReference type="Proteomes" id="UP000659654"/>
    </source>
</evidence>
<dbReference type="Proteomes" id="UP000659654">
    <property type="component" value="Unassembled WGS sequence"/>
</dbReference>
<dbReference type="PROSITE" id="PS50179">
    <property type="entry name" value="VHS"/>
    <property type="match status" value="1"/>
</dbReference>
<dbReference type="InterPro" id="IPR003903">
    <property type="entry name" value="UIM_dom"/>
</dbReference>
<dbReference type="PIRSF" id="PIRSF036956">
    <property type="entry name" value="Hrs_Vps27"/>
    <property type="match status" value="1"/>
</dbReference>
<dbReference type="PANTHER" id="PTHR46275">
    <property type="entry name" value="HEPATOCYTE GROWTH FACTOR-REGULATED TYROSINE KINASE SUBSTRATE"/>
    <property type="match status" value="1"/>
</dbReference>
<evidence type="ECO:0000256" key="5">
    <source>
        <dbReference type="ARBA" id="ARBA00022723"/>
    </source>
</evidence>
<keyword evidence="9" id="KW-0175">Coiled coil</keyword>
<accession>A0A1I7S539</accession>
<feature type="compositionally biased region" description="Basic and acidic residues" evidence="10">
    <location>
        <begin position="273"/>
        <end position="292"/>
    </location>
</feature>
<dbReference type="WBParaSite" id="BXY_0812400.1">
    <property type="protein sequence ID" value="BXY_0812400.1"/>
    <property type="gene ID" value="BXY_0812400"/>
</dbReference>
<feature type="compositionally biased region" description="Low complexity" evidence="10">
    <location>
        <begin position="710"/>
        <end position="751"/>
    </location>
</feature>
<dbReference type="SMART" id="SM00288">
    <property type="entry name" value="VHS"/>
    <property type="match status" value="1"/>
</dbReference>
<dbReference type="SUPFAM" id="SSF48464">
    <property type="entry name" value="ENTH/VHS domain"/>
    <property type="match status" value="1"/>
</dbReference>
<evidence type="ECO:0000256" key="6">
    <source>
        <dbReference type="ARBA" id="ARBA00022771"/>
    </source>
</evidence>
<evidence type="ECO:0000313" key="14">
    <source>
        <dbReference type="Proteomes" id="UP000095284"/>
    </source>
</evidence>
<dbReference type="PANTHER" id="PTHR46275:SF1">
    <property type="entry name" value="HEPATOCYTE GROWTH FACTOR-REGULATED TYROSINE KINASE SUBSTRATE"/>
    <property type="match status" value="1"/>
</dbReference>
<keyword evidence="5" id="KW-0479">Metal-binding</keyword>
<sequence length="783" mass="88912">MARRFDRALESATDQTLVEPFWEGILECVDLIRAGDVPVKSAVASIQKRFHHENPHVAHHALLVLEACVKNCGKRFHDEISTKEFMDDLKNLVIEGAPDKVKNKILELLQCWSHAFSKYPQYKIVCDTHSFMKMYGFEFPAMKEADAMFMADSAPEWADGDSCFRCRVEFGVFTRKHHCRNCGQIFCDKCSNRQMVLPQFGIEKEVRVCEACYTKKSQEAQKNELQKLESALNNHEARAIAESEAEEKKRLQELKEKEEEELQLALAISQSEAEAKEKERQKSGFNVAREEPTPAPSIYSGVAQALEPDTDLTLAQYLDRDYWERRQASREVDATAPPASEISFSMASSSYGQHNGHAPSNNATPTNESHIADITHGLSNITVRPLADNDVEETQQFCNDLKERVETMNNRMLSNMNRGRSIVYDSAIHALFEELTQRHGDVLRRMDRLDSEREYHEGLQDKLSEIQVARQAVNALREEHERLEEERLAEEQRQRQHQMQMQLDIMRQKKASMLMQQRDEALLRFQAQQAEIQRRRMEAQFQYQQGQAYPGHPSAQQYYPPGYPQPPQYPVQQQLPGSSDPYGQPQLPAYSAALPPQHQSHQPVNGYPQSSIPSSIPTQVSSQPYGYAPPMNPEAQQHPQALPQAVPSHPHMNGYSHQPHESTPIPSAVPSSISVNSNPSFTDASAQPQHHYQQQPQVPAQAPAAPPQYAPQQPYGYQQYPPASAPPNYYGHPDPHQQQYYQQGQQQAYPGYYPPGYPPQPQHQAPAPQPQPPVDDAPLISFD</sequence>
<dbReference type="Proteomes" id="UP000582659">
    <property type="component" value="Unassembled WGS sequence"/>
</dbReference>
<dbReference type="Proteomes" id="UP000095284">
    <property type="component" value="Unplaced"/>
</dbReference>
<keyword evidence="15" id="KW-1185">Reference proteome</keyword>
<dbReference type="GO" id="GO:0032456">
    <property type="term" value="P:endocytic recycling"/>
    <property type="evidence" value="ECO:0007669"/>
    <property type="project" value="TreeGrafter"/>
</dbReference>
<reference evidence="13" key="2">
    <citation type="submission" date="2020-09" db="EMBL/GenBank/DDBJ databases">
        <authorList>
            <person name="Kikuchi T."/>
        </authorList>
    </citation>
    <scope>NUCLEOTIDE SEQUENCE</scope>
    <source>
        <strain evidence="13">Ka4C1</strain>
    </source>
</reference>
<dbReference type="Pfam" id="PF12210">
    <property type="entry name" value="Hrs_helical"/>
    <property type="match status" value="1"/>
</dbReference>
<keyword evidence="6 8" id="KW-0863">Zinc-finger</keyword>
<dbReference type="eggNOG" id="KOG1818">
    <property type="taxonomic scope" value="Eukaryota"/>
</dbReference>
<dbReference type="Gene3D" id="3.30.40.10">
    <property type="entry name" value="Zinc/RING finger domain, C3HC4 (zinc finger)"/>
    <property type="match status" value="1"/>
</dbReference>
<feature type="compositionally biased region" description="Pro residues" evidence="10">
    <location>
        <begin position="752"/>
        <end position="775"/>
    </location>
</feature>
<dbReference type="InterPro" id="IPR008942">
    <property type="entry name" value="ENTH_VHS"/>
</dbReference>